<dbReference type="PATRIC" id="fig|1502.174.peg.2122"/>
<comment type="caution">
    <text evidence="1">The sequence shown here is derived from an EMBL/GenBank/DDBJ whole genome shotgun (WGS) entry which is preliminary data.</text>
</comment>
<evidence type="ECO:0000313" key="2">
    <source>
        <dbReference type="Proteomes" id="UP000070646"/>
    </source>
</evidence>
<name>A0A133N213_CLOPF</name>
<organism evidence="1 2">
    <name type="scientific">Clostridium perfringens</name>
    <dbReference type="NCBI Taxonomy" id="1502"/>
    <lineage>
        <taxon>Bacteria</taxon>
        <taxon>Bacillati</taxon>
        <taxon>Bacillota</taxon>
        <taxon>Clostridia</taxon>
        <taxon>Eubacteriales</taxon>
        <taxon>Clostridiaceae</taxon>
        <taxon>Clostridium</taxon>
    </lineage>
</organism>
<proteinExistence type="predicted"/>
<dbReference type="Proteomes" id="UP000070646">
    <property type="component" value="Unassembled WGS sequence"/>
</dbReference>
<accession>A0A133N213</accession>
<sequence>MKLLKNTAGKILKFKGVLKMRKSTIEIKLEQYLETFVKELEKEGFEDVVDGMVSLHKMPLSISMENYIIHFSFDLGEECIEVFDKLCNFERKLELDKELEKENYSYQKNIKAIKEAVKTGIGRAEFGAVAIKSNICNFNCMKQEKSIVEFNKGYELYELAFNKFFFGVVTSIEDYKNRFEEFKFKISDIDVIDLYTIIYRMM</sequence>
<reference evidence="1 2" key="1">
    <citation type="submission" date="2016-01" db="EMBL/GenBank/DDBJ databases">
        <authorList>
            <person name="Oliw E.H."/>
        </authorList>
    </citation>
    <scope>NUCLEOTIDE SEQUENCE [LARGE SCALE GENOMIC DNA]</scope>
    <source>
        <strain evidence="1 2">MJR7757A</strain>
    </source>
</reference>
<dbReference type="EMBL" id="LRPU01000105">
    <property type="protein sequence ID" value="KXA10310.1"/>
    <property type="molecule type" value="Genomic_DNA"/>
</dbReference>
<protein>
    <submittedName>
        <fullName evidence="1">Uncharacterized protein</fullName>
    </submittedName>
</protein>
<evidence type="ECO:0000313" key="1">
    <source>
        <dbReference type="EMBL" id="KXA10310.1"/>
    </source>
</evidence>
<dbReference type="AlphaFoldDB" id="A0A133N213"/>
<gene>
    <name evidence="1" type="ORF">HMPREF3222_02108</name>
</gene>